<dbReference type="EMBL" id="GBXM01074446">
    <property type="protein sequence ID" value="JAH34131.1"/>
    <property type="molecule type" value="Transcribed_RNA"/>
</dbReference>
<reference evidence="1" key="2">
    <citation type="journal article" date="2015" name="Fish Shellfish Immunol.">
        <title>Early steps in the European eel (Anguilla anguilla)-Vibrio vulnificus interaction in the gills: Role of the RtxA13 toxin.</title>
        <authorList>
            <person name="Callol A."/>
            <person name="Pajuelo D."/>
            <person name="Ebbesson L."/>
            <person name="Teles M."/>
            <person name="MacKenzie S."/>
            <person name="Amaro C."/>
        </authorList>
    </citation>
    <scope>NUCLEOTIDE SEQUENCE</scope>
</reference>
<accession>A0A0E9RYF6</accession>
<sequence>MTALQLYLYILS</sequence>
<protein>
    <submittedName>
        <fullName evidence="1">Uncharacterized protein</fullName>
    </submittedName>
</protein>
<proteinExistence type="predicted"/>
<name>A0A0E9RYF6_ANGAN</name>
<evidence type="ECO:0000313" key="1">
    <source>
        <dbReference type="EMBL" id="JAH34131.1"/>
    </source>
</evidence>
<organism evidence="1">
    <name type="scientific">Anguilla anguilla</name>
    <name type="common">European freshwater eel</name>
    <name type="synonym">Muraena anguilla</name>
    <dbReference type="NCBI Taxonomy" id="7936"/>
    <lineage>
        <taxon>Eukaryota</taxon>
        <taxon>Metazoa</taxon>
        <taxon>Chordata</taxon>
        <taxon>Craniata</taxon>
        <taxon>Vertebrata</taxon>
        <taxon>Euteleostomi</taxon>
        <taxon>Actinopterygii</taxon>
        <taxon>Neopterygii</taxon>
        <taxon>Teleostei</taxon>
        <taxon>Anguilliformes</taxon>
        <taxon>Anguillidae</taxon>
        <taxon>Anguilla</taxon>
    </lineage>
</organism>
<reference evidence="1" key="1">
    <citation type="submission" date="2014-11" db="EMBL/GenBank/DDBJ databases">
        <authorList>
            <person name="Amaro Gonzalez C."/>
        </authorList>
    </citation>
    <scope>NUCLEOTIDE SEQUENCE</scope>
</reference>